<organism evidence="4 5">
    <name type="scientific">Halteria grandinella</name>
    <dbReference type="NCBI Taxonomy" id="5974"/>
    <lineage>
        <taxon>Eukaryota</taxon>
        <taxon>Sar</taxon>
        <taxon>Alveolata</taxon>
        <taxon>Ciliophora</taxon>
        <taxon>Intramacronucleata</taxon>
        <taxon>Spirotrichea</taxon>
        <taxon>Stichotrichia</taxon>
        <taxon>Sporadotrichida</taxon>
        <taxon>Halteriidae</taxon>
        <taxon>Halteria</taxon>
    </lineage>
</organism>
<gene>
    <name evidence="4" type="ORF">FGO68_gene491</name>
</gene>
<dbReference type="EMBL" id="RRYP01001748">
    <property type="protein sequence ID" value="TNV85541.1"/>
    <property type="molecule type" value="Genomic_DNA"/>
</dbReference>
<dbReference type="CDD" id="cd00200">
    <property type="entry name" value="WD40"/>
    <property type="match status" value="1"/>
</dbReference>
<dbReference type="Pfam" id="PF00400">
    <property type="entry name" value="WD40"/>
    <property type="match status" value="4"/>
</dbReference>
<feature type="repeat" description="WD" evidence="3">
    <location>
        <begin position="138"/>
        <end position="179"/>
    </location>
</feature>
<keyword evidence="1 3" id="KW-0853">WD repeat</keyword>
<reference evidence="4" key="1">
    <citation type="submission" date="2019-06" db="EMBL/GenBank/DDBJ databases">
        <authorList>
            <person name="Zheng W."/>
        </authorList>
    </citation>
    <scope>NUCLEOTIDE SEQUENCE</scope>
    <source>
        <strain evidence="4">QDHG01</strain>
    </source>
</reference>
<keyword evidence="5" id="KW-1185">Reference proteome</keyword>
<comment type="caution">
    <text evidence="4">The sequence shown here is derived from an EMBL/GenBank/DDBJ whole genome shotgun (WGS) entry which is preliminary data.</text>
</comment>
<dbReference type="InterPro" id="IPR020472">
    <property type="entry name" value="WD40_PAC1"/>
</dbReference>
<dbReference type="PROSITE" id="PS50294">
    <property type="entry name" value="WD_REPEATS_REGION"/>
    <property type="match status" value="3"/>
</dbReference>
<feature type="repeat" description="WD" evidence="3">
    <location>
        <begin position="260"/>
        <end position="299"/>
    </location>
</feature>
<dbReference type="PANTHER" id="PTHR44129">
    <property type="entry name" value="WD REPEAT-CONTAINING PROTEIN POP1"/>
    <property type="match status" value="1"/>
</dbReference>
<dbReference type="Gene3D" id="2.130.10.10">
    <property type="entry name" value="YVTN repeat-like/Quinoprotein amine dehydrogenase"/>
    <property type="match status" value="3"/>
</dbReference>
<evidence type="ECO:0000256" key="2">
    <source>
        <dbReference type="ARBA" id="ARBA00022737"/>
    </source>
</evidence>
<dbReference type="SUPFAM" id="SSF50978">
    <property type="entry name" value="WD40 repeat-like"/>
    <property type="match status" value="1"/>
</dbReference>
<evidence type="ECO:0000313" key="4">
    <source>
        <dbReference type="EMBL" id="TNV85541.1"/>
    </source>
</evidence>
<evidence type="ECO:0000256" key="3">
    <source>
        <dbReference type="PROSITE-ProRule" id="PRU00221"/>
    </source>
</evidence>
<evidence type="ECO:0000313" key="5">
    <source>
        <dbReference type="Proteomes" id="UP000785679"/>
    </source>
</evidence>
<sequence>MQGAQTSIKVKNYKKKLKRHTDQVMAIFSPLGRDGGTLISGSADHEIRNWDLVKKKIQTKINVQRPDESFLLKYKDSHEALVNFSEEHVLNTAKALQKQAHMKNVCCFSFCEESIYTGYEDGLLCSWDAKTGEILFPMIGHTNKINCIAASAGSDFIYSASNDCTVRQWNIKTGACEAVFKFADPVSVVRVKQEMNLMFTASWDKMVRIVDLEANRVTKSFVASKEAIKTMIVTDKHIFVAGCDPIIRGFSLETGECKMYQGHEGWIYCLEVVEGKLYSGGDDRTIKIWNIETTQLLEELNAHENGVTCLAFANNELFSGSYDHFIICWDMKEIRERIDERALMREEDIRSRKIEVFNRIIEAKRGKKKKGKGAKKGKK</sequence>
<accession>A0A8J8P4P5</accession>
<dbReference type="SMART" id="SM00320">
    <property type="entry name" value="WD40"/>
    <property type="match status" value="6"/>
</dbReference>
<dbReference type="PROSITE" id="PS00678">
    <property type="entry name" value="WD_REPEATS_1"/>
    <property type="match status" value="1"/>
</dbReference>
<dbReference type="InterPro" id="IPR036322">
    <property type="entry name" value="WD40_repeat_dom_sf"/>
</dbReference>
<dbReference type="InterPro" id="IPR001680">
    <property type="entry name" value="WD40_rpt"/>
</dbReference>
<dbReference type="InterPro" id="IPR019775">
    <property type="entry name" value="WD40_repeat_CS"/>
</dbReference>
<feature type="repeat" description="WD" evidence="3">
    <location>
        <begin position="300"/>
        <end position="332"/>
    </location>
</feature>
<dbReference type="PROSITE" id="PS50082">
    <property type="entry name" value="WD_REPEATS_2"/>
    <property type="match status" value="3"/>
</dbReference>
<dbReference type="AlphaFoldDB" id="A0A8J8P4P5"/>
<protein>
    <submittedName>
        <fullName evidence="4">Uncharacterized protein</fullName>
    </submittedName>
</protein>
<dbReference type="InterPro" id="IPR050349">
    <property type="entry name" value="WD_LIS1/nudF_dynein_reg"/>
</dbReference>
<evidence type="ECO:0000256" key="1">
    <source>
        <dbReference type="ARBA" id="ARBA00022574"/>
    </source>
</evidence>
<dbReference type="OrthoDB" id="674604at2759"/>
<dbReference type="Proteomes" id="UP000785679">
    <property type="component" value="Unassembled WGS sequence"/>
</dbReference>
<name>A0A8J8P4P5_HALGN</name>
<dbReference type="PRINTS" id="PR00320">
    <property type="entry name" value="GPROTEINBRPT"/>
</dbReference>
<keyword evidence="2" id="KW-0677">Repeat</keyword>
<proteinExistence type="predicted"/>
<dbReference type="InterPro" id="IPR015943">
    <property type="entry name" value="WD40/YVTN_repeat-like_dom_sf"/>
</dbReference>